<dbReference type="InterPro" id="IPR002018">
    <property type="entry name" value="CarbesteraseB"/>
</dbReference>
<evidence type="ECO:0000313" key="5">
    <source>
        <dbReference type="EMBL" id="OMP88534.1"/>
    </source>
</evidence>
<organism evidence="5 6">
    <name type="scientific">Diplodia seriata</name>
    <dbReference type="NCBI Taxonomy" id="420778"/>
    <lineage>
        <taxon>Eukaryota</taxon>
        <taxon>Fungi</taxon>
        <taxon>Dikarya</taxon>
        <taxon>Ascomycota</taxon>
        <taxon>Pezizomycotina</taxon>
        <taxon>Dothideomycetes</taxon>
        <taxon>Dothideomycetes incertae sedis</taxon>
        <taxon>Botryosphaeriales</taxon>
        <taxon>Botryosphaeriaceae</taxon>
        <taxon>Diplodia</taxon>
    </lineage>
</organism>
<proteinExistence type="inferred from homology"/>
<evidence type="ECO:0000259" key="4">
    <source>
        <dbReference type="Pfam" id="PF00135"/>
    </source>
</evidence>
<name>A0A1S8BLZ8_9PEZI</name>
<dbReference type="Gene3D" id="3.40.50.1820">
    <property type="entry name" value="alpha/beta hydrolase"/>
    <property type="match status" value="1"/>
</dbReference>
<comment type="similarity">
    <text evidence="1 3">Belongs to the type-B carboxylesterase/lipase family.</text>
</comment>
<keyword evidence="2 3" id="KW-0378">Hydrolase</keyword>
<evidence type="ECO:0000256" key="3">
    <source>
        <dbReference type="RuleBase" id="RU361235"/>
    </source>
</evidence>
<dbReference type="AlphaFoldDB" id="A0A1S8BLZ8"/>
<dbReference type="InterPro" id="IPR029058">
    <property type="entry name" value="AB_hydrolase_fold"/>
</dbReference>
<dbReference type="EMBL" id="MSZU01000074">
    <property type="protein sequence ID" value="OMP88534.1"/>
    <property type="molecule type" value="Genomic_DNA"/>
</dbReference>
<feature type="signal peptide" evidence="3">
    <location>
        <begin position="1"/>
        <end position="16"/>
    </location>
</feature>
<evidence type="ECO:0000313" key="6">
    <source>
        <dbReference type="Proteomes" id="UP000190776"/>
    </source>
</evidence>
<dbReference type="STRING" id="420778.A0A1S8BLZ8"/>
<dbReference type="PROSITE" id="PS00122">
    <property type="entry name" value="CARBOXYLESTERASE_B_1"/>
    <property type="match status" value="1"/>
</dbReference>
<dbReference type="PANTHER" id="PTHR43918:SF4">
    <property type="entry name" value="CARBOXYLIC ESTER HYDROLASE"/>
    <property type="match status" value="1"/>
</dbReference>
<dbReference type="SUPFAM" id="SSF53474">
    <property type="entry name" value="alpha/beta-Hydrolases"/>
    <property type="match status" value="1"/>
</dbReference>
<dbReference type="EC" id="3.1.1.-" evidence="3"/>
<feature type="chain" id="PRO_5010397260" description="Carboxylic ester hydrolase" evidence="3">
    <location>
        <begin position="17"/>
        <end position="529"/>
    </location>
</feature>
<feature type="domain" description="Carboxylesterase type B" evidence="4">
    <location>
        <begin position="29"/>
        <end position="359"/>
    </location>
</feature>
<comment type="caution">
    <text evidence="5">The sequence shown here is derived from an EMBL/GenBank/DDBJ whole genome shotgun (WGS) entry which is preliminary data.</text>
</comment>
<protein>
    <recommendedName>
        <fullName evidence="3">Carboxylic ester hydrolase</fullName>
        <ecNumber evidence="3">3.1.1.-</ecNumber>
    </recommendedName>
</protein>
<dbReference type="Proteomes" id="UP000190776">
    <property type="component" value="Unassembled WGS sequence"/>
</dbReference>
<accession>A0A1S8BLZ8</accession>
<evidence type="ECO:0000256" key="2">
    <source>
        <dbReference type="ARBA" id="ARBA00022801"/>
    </source>
</evidence>
<dbReference type="InterPro" id="IPR019826">
    <property type="entry name" value="Carboxylesterase_B_AS"/>
</dbReference>
<gene>
    <name evidence="5" type="ORF">BK809_0005253</name>
</gene>
<dbReference type="PANTHER" id="PTHR43918">
    <property type="entry name" value="ACETYLCHOLINESTERASE"/>
    <property type="match status" value="1"/>
</dbReference>
<dbReference type="GO" id="GO:0052689">
    <property type="term" value="F:carboxylic ester hydrolase activity"/>
    <property type="evidence" value="ECO:0007669"/>
    <property type="project" value="TreeGrafter"/>
</dbReference>
<reference evidence="5 6" key="1">
    <citation type="submission" date="2017-01" db="EMBL/GenBank/DDBJ databases">
        <title>Draft genome sequence of Diplodia seriata F98.1, a fungal species involved in grapevine trunk diseases.</title>
        <authorList>
            <person name="Robert-Siegwald G."/>
            <person name="Vallet J."/>
            <person name="Abou-Mansour E."/>
            <person name="Xu J."/>
            <person name="Rey P."/>
            <person name="Bertsch C."/>
            <person name="Rego C."/>
            <person name="Larignon P."/>
            <person name="Fontaine F."/>
            <person name="Lebrun M.-H."/>
        </authorList>
    </citation>
    <scope>NUCLEOTIDE SEQUENCE [LARGE SCALE GENOMIC DNA]</scope>
    <source>
        <strain evidence="5 6">F98.1</strain>
    </source>
</reference>
<dbReference type="OrthoDB" id="408631at2759"/>
<sequence length="529" mass="56444">MRSLAGLLLALPLAAARPSARIGAANSDLLVQTDLFQVRGKLADNTTTVRFFGGVPYAEPPVGSARFRPPVAKKPEPDVVDATKFGPSCIQLDTGTETVYTKYLPGYLLTPGQKQSEDCLSLNIWAPRALNGSSELLPVMIWIHGGGFTGGGSASPYKYGTDIVRDHQDVIVVALNYRVTIFGFPNAAALNGQHLNPGLEDQRKAVEWVSQNIRAFGGDPDRMILFGQSAGGMSVDKYAYAHPTDPLVSGLIAQSGLADAGISNTDTAGTNFTYVAAQLGCTTDDDDATILACMQQANASAIIAVLDSYNGSSQSLSFTPAPDGITQFDDYPDRQARGLFAHLPTVVAQVDNEGASLVSLPPNGEAPNRTAVDAFTRSLATCPGARGAAARAAAGVPVWRTRYFGEWPNLNPLEWLGAYHSSKWDPMLSNVRRSRMVLMGAVVFVQKIGDIPMIFGTSDLLGPDTPLEKQTSAYIQGAWVAFAKDPANALRDRFGWPTYEAETRSLVQLGFEGNAEAVFARGDAFDGLC</sequence>
<evidence type="ECO:0000256" key="1">
    <source>
        <dbReference type="ARBA" id="ARBA00005964"/>
    </source>
</evidence>
<dbReference type="Pfam" id="PF00135">
    <property type="entry name" value="COesterase"/>
    <property type="match status" value="1"/>
</dbReference>
<keyword evidence="3" id="KW-0732">Signal</keyword>
<dbReference type="InterPro" id="IPR050654">
    <property type="entry name" value="AChE-related_enzymes"/>
</dbReference>